<gene>
    <name evidence="1" type="ORF">GGR39_003128</name>
</gene>
<sequence>MNDTTSAIILRVIERAPQWIRHDLDSKDEAIRTRAEETLAAMIANALETGTSESREA</sequence>
<reference evidence="1 2" key="1">
    <citation type="submission" date="2020-08" db="EMBL/GenBank/DDBJ databases">
        <title>Genomic Encyclopedia of Type Strains, Phase IV (KMG-IV): sequencing the most valuable type-strain genomes for metagenomic binning, comparative biology and taxonomic classification.</title>
        <authorList>
            <person name="Goeker M."/>
        </authorList>
    </citation>
    <scope>NUCLEOTIDE SEQUENCE [LARGE SCALE GENOMIC DNA]</scope>
    <source>
        <strain evidence="1 2">DSM 27568</strain>
    </source>
</reference>
<accession>A0A7W6C0W7</accession>
<dbReference type="EMBL" id="JACIDY010000009">
    <property type="protein sequence ID" value="MBB3941451.1"/>
    <property type="molecule type" value="Genomic_DNA"/>
</dbReference>
<organism evidence="1 2">
    <name type="scientific">Novosphingobium fluoreni</name>
    <dbReference type="NCBI Taxonomy" id="1391222"/>
    <lineage>
        <taxon>Bacteria</taxon>
        <taxon>Pseudomonadati</taxon>
        <taxon>Pseudomonadota</taxon>
        <taxon>Alphaproteobacteria</taxon>
        <taxon>Sphingomonadales</taxon>
        <taxon>Sphingomonadaceae</taxon>
        <taxon>Novosphingobium</taxon>
    </lineage>
</organism>
<dbReference type="AlphaFoldDB" id="A0A7W6C0W7"/>
<dbReference type="Proteomes" id="UP000561459">
    <property type="component" value="Unassembled WGS sequence"/>
</dbReference>
<evidence type="ECO:0000313" key="2">
    <source>
        <dbReference type="Proteomes" id="UP000561459"/>
    </source>
</evidence>
<name>A0A7W6C0W7_9SPHN</name>
<dbReference type="Pfam" id="PF20561">
    <property type="entry name" value="DUF6771"/>
    <property type="match status" value="1"/>
</dbReference>
<proteinExistence type="predicted"/>
<evidence type="ECO:0000313" key="1">
    <source>
        <dbReference type="EMBL" id="MBB3941451.1"/>
    </source>
</evidence>
<dbReference type="RefSeq" id="WP_183618310.1">
    <property type="nucleotide sequence ID" value="NZ_JACIDY010000009.1"/>
</dbReference>
<protein>
    <submittedName>
        <fullName evidence="1">Uncharacterized protein</fullName>
    </submittedName>
</protein>
<dbReference type="InterPro" id="IPR046662">
    <property type="entry name" value="DUF6771"/>
</dbReference>
<keyword evidence="2" id="KW-1185">Reference proteome</keyword>
<comment type="caution">
    <text evidence="1">The sequence shown here is derived from an EMBL/GenBank/DDBJ whole genome shotgun (WGS) entry which is preliminary data.</text>
</comment>